<evidence type="ECO:0000256" key="10">
    <source>
        <dbReference type="SAM" id="SignalP"/>
    </source>
</evidence>
<dbReference type="InterPro" id="IPR015919">
    <property type="entry name" value="Cadherin-like_sf"/>
</dbReference>
<dbReference type="Pfam" id="PF00028">
    <property type="entry name" value="Cadherin"/>
    <property type="match status" value="1"/>
</dbReference>
<dbReference type="PANTHER" id="PTHR24026">
    <property type="entry name" value="FAT ATYPICAL CADHERIN-RELATED"/>
    <property type="match status" value="1"/>
</dbReference>
<dbReference type="InterPro" id="IPR020894">
    <property type="entry name" value="Cadherin_CS"/>
</dbReference>
<name>A0A8J9US85_9NEOP</name>
<evidence type="ECO:0000256" key="6">
    <source>
        <dbReference type="ARBA" id="ARBA00023136"/>
    </source>
</evidence>
<feature type="domain" description="Cadherin" evidence="11">
    <location>
        <begin position="1153"/>
        <end position="1246"/>
    </location>
</feature>
<evidence type="ECO:0000256" key="1">
    <source>
        <dbReference type="ARBA" id="ARBA00004370"/>
    </source>
</evidence>
<feature type="region of interest" description="Disordered" evidence="8">
    <location>
        <begin position="1702"/>
        <end position="1722"/>
    </location>
</feature>
<feature type="domain" description="Cadherin" evidence="11">
    <location>
        <begin position="195"/>
        <end position="285"/>
    </location>
</feature>
<keyword evidence="6 9" id="KW-0472">Membrane</keyword>
<dbReference type="SUPFAM" id="SSF49313">
    <property type="entry name" value="Cadherin-like"/>
    <property type="match status" value="9"/>
</dbReference>
<keyword evidence="10" id="KW-0732">Signal</keyword>
<sequence>MGVQIGTVGFLLLFGLQSVFGDDRCAYMIGIPRLPKPEDLPPIDYEGLTWDERPFIPAPERDDVCMSIYVAASRTQIIYMDEEIVGDVAIAKLNYDGDATPTIVRPLTAGSFNMLGPELRKENNEWILYITQRQDYETPSMQLYMLRIEIPDETTGGITLQIVNIDDNPPIIHVADSCVIPELKEAHLSDCVYEVTDEDGEISTRFMRFEIESERNDSQIFYMLGQNIPNEWRRMTMTVGTNRSLDFEINALHVFRVTAFDSLPNTHTVTMMVRVLNVEHRPPRWTNIFAVQQFDEKTAQNFIVQAIDGDAGIDKPIYYRLEVDEDDKEYFNIITIEGGRSGGIFQVFPIDRDTLQREVFQLSIIAYKYDNETFATRNEVVIIINDVNDQYPEPLQKEYNIKIDEETPQTLNFDTAFGFNDRDLGQHARYSVHLESVFPPGAHTAFFIQPAIGYQNQTFIMGTVDHSMLDYEVPEFQSIELKVVATDLDKPEFVGVATVYIELSNWNDELPIFEHSIQTVTFKETEGEGFKVATVVAHDRDVGDRVVHSILGTAQNILTIDKDTGDITVTANNSFDYHRQNELLIQVRAEDTLGEPINTATSQLVIQLIDINNTPPTLRLPRGSPQVEENVPQGFQITQESQEITASDQDTSAELQFQIIWDTSYATKQGRETPASEYHNCLDIETIYPDPDRKGNAIGRLIVKEIRNNVTIDYEEFEVLYLTVRVIDIMTEIGQDFDELTYTITIVDMNDNAPQWAAGTLAQALRVRENSGTNTIIGSVQATDIDGPLYNQVRYTIIPREDTPKDLVKIDFISGQIEVDLDGAIDADIPPRHYLYYTVIASDKCSEEDPQDCPPDDTYWETEGDIKIQIIDTNNKYPMAREDLFNTTVFIKEDAKPGDEVVVVVSEDFDRDEIYHTVSYQINYAFNPRLRNFFSVDQDTGRIYVNYPTDEVLDRDGHEPTHRIFLNLFDNFYSEGDGNRNQNNTEIFVVLLDVNDNAPELPSRSQLTWSISEGLKMGSKLRPVIHAPDRDEPNTNNSRVGYEILNLTVTDRDIFVPKNLFSMVHILNDGNFYNVSGELETAMDLRGYWGTYNIGIRAFDHGEPPLDSEEIYELTINPYNFHEPVFVFPRDGATVRLSREWAAINSRLQLVNGEALDRINATDDDGLHAGIVTFEIVGDDEAQQYFTVLNDGLNQGSLVLKETFTENVKVFQIRVRATDGGTEPGPLSADVSLRAVFVPTVGVPVFARDTADVAFVEREVGLTESHQLPLAEDPKNYLCEDDCHEIYYNIISGNSQGYFALDSKENILTLRRELTRTESEIHTLGISASNSEHSTSNSILTVTVTVREANPRPFFVRKLYTAGISVLDTINRELLTVQATHTEDAAITYTIDMQSMVVDPSLESVREAAFVLHAATGALRLNMQPTASMHGMFEFDVLATDPAGAQDTAAVKIYLISSLNRVIFTFVNTLDQIERHRDFIAQTFSAGFDMTCNVDQVAPAPDALGAARDDLTELRAHFVRHDAPVPASLIEDLRRDTALLRSIQTTLNTELVVLRDFVTGDSPELSADGGLRAVYALAALCALFAFSSIVLLIAYVCRTRALNRRLQALSMTKYGSQESGLNRLALAAPGTNKHATEGSNPIWNEAIKAPDFDAISEQSDDSDLIGIENLPQFRSDYAPPANAYPARGFVDDTIEPANHNNNFGFNPTPFSPEFANKPFHHK</sequence>
<keyword evidence="2 9" id="KW-0812">Transmembrane</keyword>
<dbReference type="Gene3D" id="2.60.40.60">
    <property type="entry name" value="Cadherins"/>
    <property type="match status" value="11"/>
</dbReference>
<feature type="domain" description="Cadherin" evidence="11">
    <location>
        <begin position="891"/>
        <end position="1001"/>
    </location>
</feature>
<dbReference type="GO" id="GO:0005509">
    <property type="term" value="F:calcium ion binding"/>
    <property type="evidence" value="ECO:0007669"/>
    <property type="project" value="UniProtKB-UniRule"/>
</dbReference>
<dbReference type="EMBL" id="OV170224">
    <property type="protein sequence ID" value="CAH0723994.1"/>
    <property type="molecule type" value="Genomic_DNA"/>
</dbReference>
<dbReference type="Proteomes" id="UP000838878">
    <property type="component" value="Chromosome 4"/>
</dbReference>
<dbReference type="OrthoDB" id="6379298at2759"/>
<feature type="domain" description="Cadherin" evidence="11">
    <location>
        <begin position="304"/>
        <end position="394"/>
    </location>
</feature>
<evidence type="ECO:0000256" key="9">
    <source>
        <dbReference type="SAM" id="Phobius"/>
    </source>
</evidence>
<feature type="domain" description="Cadherin" evidence="11">
    <location>
        <begin position="1271"/>
        <end position="1355"/>
    </location>
</feature>
<accession>A0A8J9US85</accession>
<evidence type="ECO:0000256" key="8">
    <source>
        <dbReference type="SAM" id="MobiDB-lite"/>
    </source>
</evidence>
<dbReference type="PANTHER" id="PTHR24026:SF133">
    <property type="entry name" value="CADHERIN-RELATED FAMILY MEMBER 2"/>
    <property type="match status" value="1"/>
</dbReference>
<protein>
    <recommendedName>
        <fullName evidence="11">Cadherin domain-containing protein</fullName>
    </recommendedName>
</protein>
<evidence type="ECO:0000313" key="13">
    <source>
        <dbReference type="Proteomes" id="UP000838878"/>
    </source>
</evidence>
<evidence type="ECO:0000259" key="11">
    <source>
        <dbReference type="PROSITE" id="PS50268"/>
    </source>
</evidence>
<evidence type="ECO:0000313" key="12">
    <source>
        <dbReference type="EMBL" id="CAH0723994.1"/>
    </source>
</evidence>
<dbReference type="SMART" id="SM00112">
    <property type="entry name" value="CA"/>
    <property type="match status" value="9"/>
</dbReference>
<comment type="subcellular location">
    <subcellularLocation>
        <location evidence="1">Membrane</location>
    </subcellularLocation>
</comment>
<reference evidence="12" key="1">
    <citation type="submission" date="2021-12" db="EMBL/GenBank/DDBJ databases">
        <authorList>
            <person name="Martin H S."/>
        </authorList>
    </citation>
    <scope>NUCLEOTIDE SEQUENCE</scope>
</reference>
<feature type="chain" id="PRO_5035455133" description="Cadherin domain-containing protein" evidence="10">
    <location>
        <begin position="22"/>
        <end position="1722"/>
    </location>
</feature>
<feature type="domain" description="Cadherin" evidence="11">
    <location>
        <begin position="759"/>
        <end position="880"/>
    </location>
</feature>
<dbReference type="PROSITE" id="PS00232">
    <property type="entry name" value="CADHERIN_1"/>
    <property type="match status" value="2"/>
</dbReference>
<dbReference type="GO" id="GO:0007156">
    <property type="term" value="P:homophilic cell adhesion via plasma membrane adhesion molecules"/>
    <property type="evidence" value="ECO:0007669"/>
    <property type="project" value="InterPro"/>
</dbReference>
<evidence type="ECO:0000256" key="5">
    <source>
        <dbReference type="ARBA" id="ARBA00022989"/>
    </source>
</evidence>
<feature type="non-terminal residue" evidence="12">
    <location>
        <position position="1722"/>
    </location>
</feature>
<proteinExistence type="predicted"/>
<feature type="domain" description="Cadherin" evidence="11">
    <location>
        <begin position="514"/>
        <end position="618"/>
    </location>
</feature>
<gene>
    <name evidence="12" type="ORF">BINO364_LOCUS9759</name>
</gene>
<dbReference type="GO" id="GO:0005886">
    <property type="term" value="C:plasma membrane"/>
    <property type="evidence" value="ECO:0007669"/>
    <property type="project" value="UniProtKB-SubCell"/>
</dbReference>
<keyword evidence="5 9" id="KW-1133">Transmembrane helix</keyword>
<feature type="transmembrane region" description="Helical" evidence="9">
    <location>
        <begin position="1573"/>
        <end position="1597"/>
    </location>
</feature>
<feature type="domain" description="Cadherin" evidence="11">
    <location>
        <begin position="395"/>
        <end position="513"/>
    </location>
</feature>
<evidence type="ECO:0000256" key="7">
    <source>
        <dbReference type="PROSITE-ProRule" id="PRU00043"/>
    </source>
</evidence>
<dbReference type="PROSITE" id="PS50268">
    <property type="entry name" value="CADHERIN_2"/>
    <property type="match status" value="10"/>
</dbReference>
<evidence type="ECO:0000256" key="2">
    <source>
        <dbReference type="ARBA" id="ARBA00022692"/>
    </source>
</evidence>
<evidence type="ECO:0000256" key="3">
    <source>
        <dbReference type="ARBA" id="ARBA00022737"/>
    </source>
</evidence>
<keyword evidence="4 7" id="KW-0106">Calcium</keyword>
<dbReference type="PRINTS" id="PR00205">
    <property type="entry name" value="CADHERIN"/>
</dbReference>
<feature type="signal peptide" evidence="10">
    <location>
        <begin position="1"/>
        <end position="21"/>
    </location>
</feature>
<feature type="domain" description="Cadherin" evidence="11">
    <location>
        <begin position="626"/>
        <end position="756"/>
    </location>
</feature>
<keyword evidence="3" id="KW-0677">Repeat</keyword>
<dbReference type="InterPro" id="IPR002126">
    <property type="entry name" value="Cadherin-like_dom"/>
</dbReference>
<dbReference type="CDD" id="cd11304">
    <property type="entry name" value="Cadherin_repeat"/>
    <property type="match status" value="9"/>
</dbReference>
<organism evidence="12 13">
    <name type="scientific">Brenthis ino</name>
    <name type="common">lesser marbled fritillary</name>
    <dbReference type="NCBI Taxonomy" id="405034"/>
    <lineage>
        <taxon>Eukaryota</taxon>
        <taxon>Metazoa</taxon>
        <taxon>Ecdysozoa</taxon>
        <taxon>Arthropoda</taxon>
        <taxon>Hexapoda</taxon>
        <taxon>Insecta</taxon>
        <taxon>Pterygota</taxon>
        <taxon>Neoptera</taxon>
        <taxon>Endopterygota</taxon>
        <taxon>Lepidoptera</taxon>
        <taxon>Glossata</taxon>
        <taxon>Ditrysia</taxon>
        <taxon>Papilionoidea</taxon>
        <taxon>Nymphalidae</taxon>
        <taxon>Heliconiinae</taxon>
        <taxon>Argynnini</taxon>
        <taxon>Brenthis</taxon>
    </lineage>
</organism>
<evidence type="ECO:0000256" key="4">
    <source>
        <dbReference type="ARBA" id="ARBA00022837"/>
    </source>
</evidence>
<feature type="domain" description="Cadherin" evidence="11">
    <location>
        <begin position="1003"/>
        <end position="1126"/>
    </location>
</feature>
<keyword evidence="13" id="KW-1185">Reference proteome</keyword>